<dbReference type="OMA" id="WNDTEDH"/>
<dbReference type="InterPro" id="IPR017930">
    <property type="entry name" value="Myb_dom"/>
</dbReference>
<dbReference type="GO" id="GO:0042795">
    <property type="term" value="P:snRNA transcription by RNA polymerase II"/>
    <property type="evidence" value="ECO:0007669"/>
    <property type="project" value="TreeGrafter"/>
</dbReference>
<reference evidence="9" key="3">
    <citation type="submission" date="2015-06" db="UniProtKB">
        <authorList>
            <consortium name="EnsemblMetazoa"/>
        </authorList>
    </citation>
    <scope>IDENTIFICATION</scope>
</reference>
<dbReference type="GO" id="GO:0042796">
    <property type="term" value="P:snRNA transcription by RNA polymerase III"/>
    <property type="evidence" value="ECO:0007669"/>
    <property type="project" value="TreeGrafter"/>
</dbReference>
<dbReference type="PROSITE" id="PS51293">
    <property type="entry name" value="SANT"/>
    <property type="match status" value="1"/>
</dbReference>
<feature type="domain" description="SANT" evidence="6">
    <location>
        <begin position="29"/>
        <end position="82"/>
    </location>
</feature>
<feature type="non-terminal residue" evidence="8">
    <location>
        <position position="1"/>
    </location>
</feature>
<dbReference type="PROSITE" id="PS50090">
    <property type="entry name" value="MYB_LIKE"/>
    <property type="match status" value="1"/>
</dbReference>
<accession>R7VBG9</accession>
<evidence type="ECO:0008006" key="11">
    <source>
        <dbReference type="Google" id="ProtNLM"/>
    </source>
</evidence>
<dbReference type="InterPro" id="IPR051575">
    <property type="entry name" value="Myb-like_DNA-bd"/>
</dbReference>
<dbReference type="EnsemblMetazoa" id="CapteT121813">
    <property type="protein sequence ID" value="CapteP121813"/>
    <property type="gene ID" value="CapteG121813"/>
</dbReference>
<protein>
    <recommendedName>
        <fullName evidence="11">Myb-like domain-containing protein</fullName>
    </recommendedName>
</protein>
<dbReference type="GO" id="GO:0001006">
    <property type="term" value="F:RNA polymerase III type 3 promoter sequence-specific DNA binding"/>
    <property type="evidence" value="ECO:0007669"/>
    <property type="project" value="TreeGrafter"/>
</dbReference>
<evidence type="ECO:0000256" key="1">
    <source>
        <dbReference type="ARBA" id="ARBA00023015"/>
    </source>
</evidence>
<name>R7VBG9_CAPTE</name>
<dbReference type="Proteomes" id="UP000014760">
    <property type="component" value="Unassembled WGS sequence"/>
</dbReference>
<dbReference type="AlphaFoldDB" id="R7VBG9"/>
<dbReference type="PROSITE" id="PS51294">
    <property type="entry name" value="HTH_MYB"/>
    <property type="match status" value="1"/>
</dbReference>
<dbReference type="EMBL" id="KB295524">
    <property type="protein sequence ID" value="ELU13045.1"/>
    <property type="molecule type" value="Genomic_DNA"/>
</dbReference>
<keyword evidence="4" id="KW-0539">Nucleus</keyword>
<dbReference type="SUPFAM" id="SSF46689">
    <property type="entry name" value="Homeodomain-like"/>
    <property type="match status" value="1"/>
</dbReference>
<dbReference type="PANTHER" id="PTHR46621">
    <property type="entry name" value="SNRNA-ACTIVATING PROTEIN COMPLEX SUBUNIT 4"/>
    <property type="match status" value="1"/>
</dbReference>
<dbReference type="EMBL" id="AMQN01019268">
    <property type="status" value="NOT_ANNOTATED_CDS"/>
    <property type="molecule type" value="Genomic_DNA"/>
</dbReference>
<dbReference type="GO" id="GO:0000978">
    <property type="term" value="F:RNA polymerase II cis-regulatory region sequence-specific DNA binding"/>
    <property type="evidence" value="ECO:0007669"/>
    <property type="project" value="TreeGrafter"/>
</dbReference>
<keyword evidence="3" id="KW-0804">Transcription</keyword>
<keyword evidence="2" id="KW-0238">DNA-binding</keyword>
<evidence type="ECO:0000313" key="8">
    <source>
        <dbReference type="EMBL" id="ELU13045.1"/>
    </source>
</evidence>
<proteinExistence type="predicted"/>
<organism evidence="8">
    <name type="scientific">Capitella teleta</name>
    <name type="common">Polychaete worm</name>
    <dbReference type="NCBI Taxonomy" id="283909"/>
    <lineage>
        <taxon>Eukaryota</taxon>
        <taxon>Metazoa</taxon>
        <taxon>Spiralia</taxon>
        <taxon>Lophotrochozoa</taxon>
        <taxon>Annelida</taxon>
        <taxon>Polychaeta</taxon>
        <taxon>Sedentaria</taxon>
        <taxon>Scolecida</taxon>
        <taxon>Capitellidae</taxon>
        <taxon>Capitella</taxon>
    </lineage>
</organism>
<evidence type="ECO:0000259" key="5">
    <source>
        <dbReference type="PROSITE" id="PS50090"/>
    </source>
</evidence>
<feature type="domain" description="HTH myb-type" evidence="7">
    <location>
        <begin position="22"/>
        <end position="77"/>
    </location>
</feature>
<dbReference type="Pfam" id="PF00249">
    <property type="entry name" value="Myb_DNA-binding"/>
    <property type="match status" value="1"/>
</dbReference>
<feature type="domain" description="Myb-like" evidence="5">
    <location>
        <begin position="22"/>
        <end position="73"/>
    </location>
</feature>
<dbReference type="HOGENOM" id="CLU_2139625_0_0_1"/>
<dbReference type="OrthoDB" id="2143914at2759"/>
<evidence type="ECO:0000259" key="7">
    <source>
        <dbReference type="PROSITE" id="PS51294"/>
    </source>
</evidence>
<reference evidence="10" key="1">
    <citation type="submission" date="2012-12" db="EMBL/GenBank/DDBJ databases">
        <authorList>
            <person name="Hellsten U."/>
            <person name="Grimwood J."/>
            <person name="Chapman J.A."/>
            <person name="Shapiro H."/>
            <person name="Aerts A."/>
            <person name="Otillar R.P."/>
            <person name="Terry A.Y."/>
            <person name="Boore J.L."/>
            <person name="Simakov O."/>
            <person name="Marletaz F."/>
            <person name="Cho S.-J."/>
            <person name="Edsinger-Gonzales E."/>
            <person name="Havlak P."/>
            <person name="Kuo D.-H."/>
            <person name="Larsson T."/>
            <person name="Lv J."/>
            <person name="Arendt D."/>
            <person name="Savage R."/>
            <person name="Osoegawa K."/>
            <person name="de Jong P."/>
            <person name="Lindberg D.R."/>
            <person name="Seaver E.C."/>
            <person name="Weisblat D.A."/>
            <person name="Putnam N.H."/>
            <person name="Grigoriev I.V."/>
            <person name="Rokhsar D.S."/>
        </authorList>
    </citation>
    <scope>NUCLEOTIDE SEQUENCE</scope>
    <source>
        <strain evidence="10">I ESC-2004</strain>
    </source>
</reference>
<evidence type="ECO:0000313" key="10">
    <source>
        <dbReference type="Proteomes" id="UP000014760"/>
    </source>
</evidence>
<dbReference type="SMART" id="SM00717">
    <property type="entry name" value="SANT"/>
    <property type="match status" value="1"/>
</dbReference>
<evidence type="ECO:0000256" key="4">
    <source>
        <dbReference type="ARBA" id="ARBA00023242"/>
    </source>
</evidence>
<dbReference type="PANTHER" id="PTHR46621:SF1">
    <property type="entry name" value="SNRNA-ACTIVATING PROTEIN COMPLEX SUBUNIT 4"/>
    <property type="match status" value="1"/>
</dbReference>
<evidence type="ECO:0000313" key="9">
    <source>
        <dbReference type="EnsemblMetazoa" id="CapteP121813"/>
    </source>
</evidence>
<evidence type="ECO:0000256" key="2">
    <source>
        <dbReference type="ARBA" id="ARBA00023125"/>
    </source>
</evidence>
<keyword evidence="1" id="KW-0805">Transcription regulation</keyword>
<gene>
    <name evidence="8" type="ORF">CAPTEDRAFT_121813</name>
</gene>
<reference evidence="8 10" key="2">
    <citation type="journal article" date="2013" name="Nature">
        <title>Insights into bilaterian evolution from three spiralian genomes.</title>
        <authorList>
            <person name="Simakov O."/>
            <person name="Marletaz F."/>
            <person name="Cho S.J."/>
            <person name="Edsinger-Gonzales E."/>
            <person name="Havlak P."/>
            <person name="Hellsten U."/>
            <person name="Kuo D.H."/>
            <person name="Larsson T."/>
            <person name="Lv J."/>
            <person name="Arendt D."/>
            <person name="Savage R."/>
            <person name="Osoegawa K."/>
            <person name="de Jong P."/>
            <person name="Grimwood J."/>
            <person name="Chapman J.A."/>
            <person name="Shapiro H."/>
            <person name="Aerts A."/>
            <person name="Otillar R.P."/>
            <person name="Terry A.Y."/>
            <person name="Boore J.L."/>
            <person name="Grigoriev I.V."/>
            <person name="Lindberg D.R."/>
            <person name="Seaver E.C."/>
            <person name="Weisblat D.A."/>
            <person name="Putnam N.H."/>
            <person name="Rokhsar D.S."/>
        </authorList>
    </citation>
    <scope>NUCLEOTIDE SEQUENCE</scope>
    <source>
        <strain evidence="8 10">I ESC-2004</strain>
    </source>
</reference>
<keyword evidence="10" id="KW-1185">Reference proteome</keyword>
<dbReference type="InterPro" id="IPR017884">
    <property type="entry name" value="SANT_dom"/>
</dbReference>
<sequence length="113" mass="13530">VAFYVDGRSTEQCKERWELLNRKMFKRGKWTDVEDLKLIEAVKRFGLKDYEKIATYVSTRSGVQCRERYMNCLQATLKFGSWTYEEDRKLWNFVMDNELNGDTSEKFYPQGSK</sequence>
<evidence type="ECO:0000256" key="3">
    <source>
        <dbReference type="ARBA" id="ARBA00023163"/>
    </source>
</evidence>
<dbReference type="Gene3D" id="1.10.10.60">
    <property type="entry name" value="Homeodomain-like"/>
    <property type="match status" value="1"/>
</dbReference>
<dbReference type="InterPro" id="IPR001005">
    <property type="entry name" value="SANT/Myb"/>
</dbReference>
<dbReference type="STRING" id="283909.R7VBG9"/>
<dbReference type="InterPro" id="IPR009057">
    <property type="entry name" value="Homeodomain-like_sf"/>
</dbReference>
<dbReference type="CDD" id="cd00167">
    <property type="entry name" value="SANT"/>
    <property type="match status" value="1"/>
</dbReference>
<evidence type="ECO:0000259" key="6">
    <source>
        <dbReference type="PROSITE" id="PS51293"/>
    </source>
</evidence>
<dbReference type="GO" id="GO:0019185">
    <property type="term" value="C:snRNA-activating protein complex"/>
    <property type="evidence" value="ECO:0007669"/>
    <property type="project" value="TreeGrafter"/>
</dbReference>